<organism evidence="2 3">
    <name type="scientific">Tilletia indica</name>
    <dbReference type="NCBI Taxonomy" id="43049"/>
    <lineage>
        <taxon>Eukaryota</taxon>
        <taxon>Fungi</taxon>
        <taxon>Dikarya</taxon>
        <taxon>Basidiomycota</taxon>
        <taxon>Ustilaginomycotina</taxon>
        <taxon>Exobasidiomycetes</taxon>
        <taxon>Tilletiales</taxon>
        <taxon>Tilletiaceae</taxon>
        <taxon>Tilletia</taxon>
    </lineage>
</organism>
<feature type="compositionally biased region" description="Basic and acidic residues" evidence="1">
    <location>
        <begin position="49"/>
        <end position="62"/>
    </location>
</feature>
<reference evidence="2" key="2">
    <citation type="journal article" date="2019" name="IMA Fungus">
        <title>Genome sequencing and comparison of five Tilletia species to identify candidate genes for the detection of regulated species infecting wheat.</title>
        <authorList>
            <person name="Nguyen H.D.T."/>
            <person name="Sultana T."/>
            <person name="Kesanakurti P."/>
            <person name="Hambleton S."/>
        </authorList>
    </citation>
    <scope>NUCLEOTIDE SEQUENCE</scope>
    <source>
        <strain evidence="2">DAOMC 236416</strain>
    </source>
</reference>
<gene>
    <name evidence="2" type="ORF">A4X13_0g8490</name>
</gene>
<evidence type="ECO:0000256" key="1">
    <source>
        <dbReference type="SAM" id="MobiDB-lite"/>
    </source>
</evidence>
<feature type="compositionally biased region" description="Basic residues" evidence="1">
    <location>
        <begin position="15"/>
        <end position="31"/>
    </location>
</feature>
<comment type="caution">
    <text evidence="2">The sequence shown here is derived from an EMBL/GenBank/DDBJ whole genome shotgun (WGS) entry which is preliminary data.</text>
</comment>
<keyword evidence="3" id="KW-1185">Reference proteome</keyword>
<name>A0A8T8SER8_9BASI</name>
<sequence>MTSCRNSTGSMGSIIKRRRGRPKGSRNKAKHALSSPRRNPRRRSTQTPLHDHHGTSSPVHDEEYNCTLANGIRHDGIRPDDALNVFHLLEDIKIIVAPHLREWSSPERLRVALALRDFAHLCVRNDN</sequence>
<dbReference type="Proteomes" id="UP000077521">
    <property type="component" value="Unassembled WGS sequence"/>
</dbReference>
<reference evidence="2" key="1">
    <citation type="submission" date="2016-04" db="EMBL/GenBank/DDBJ databases">
        <authorList>
            <person name="Nguyen H.D."/>
            <person name="Samba Siva P."/>
            <person name="Cullis J."/>
            <person name="Levesque C.A."/>
            <person name="Hambleton S."/>
        </authorList>
    </citation>
    <scope>NUCLEOTIDE SEQUENCE</scope>
    <source>
        <strain evidence="2">DAOMC 236416</strain>
    </source>
</reference>
<feature type="region of interest" description="Disordered" evidence="1">
    <location>
        <begin position="1"/>
        <end position="62"/>
    </location>
</feature>
<proteinExistence type="predicted"/>
<dbReference type="EMBL" id="LWDF02001512">
    <property type="protein sequence ID" value="KAE8238480.1"/>
    <property type="molecule type" value="Genomic_DNA"/>
</dbReference>
<accession>A0A8T8SER8</accession>
<feature type="compositionally biased region" description="Polar residues" evidence="1">
    <location>
        <begin position="1"/>
        <end position="11"/>
    </location>
</feature>
<evidence type="ECO:0000313" key="3">
    <source>
        <dbReference type="Proteomes" id="UP000077521"/>
    </source>
</evidence>
<protein>
    <submittedName>
        <fullName evidence="2">Uncharacterized protein</fullName>
    </submittedName>
</protein>
<dbReference type="AlphaFoldDB" id="A0A8T8SER8"/>
<evidence type="ECO:0000313" key="2">
    <source>
        <dbReference type="EMBL" id="KAE8238480.1"/>
    </source>
</evidence>